<sequence>MTQARGRGMSQHLKVESCEWKVESGTEELAAIESSSMQGVRGCLSSCHFLLSTIPLLSTSLPVLLAVTPLPSFAAGLGPGQSDFGGIGLMQTPTARMAETGHFAASWSRTAPYRRYSVFVQPTDWLEAGFRYVSVENRLFGPSIAGERDYLDKGIDAKLRLREESRYWPELAVGLRDAGGTTQFGAEYLVASKRWHDLDFTLGLGWGYLGNAGDVDSPLGWLDERFDSRPGDAGGDQGGEFALDQLFRGPMALFGGVEYQTPWDPLVLQLEYEGNDYANEPQQNDQPQDSRVNLGARLRLTDNIELRTGWQRGNTAMAGVSFSTNLAGLAQVKRDPPPRPLDAAPEESWPAVANRLQENAGIRVREIRQQGDDLTVTGEPTTFRNLAKSEARAGRILEANADETVETFSYRWQNRGLDLREDVHDRAAFTAAAASSEEARDHRYGLYAHANLGEPTGELLYRAEPRRFSWSVGPAIEQNFGGPDGYLYRLSAYASAEYATDPNGWFSGSLTATLADNLDEYDYIADSELPRVRTFIGDYLAEADVGISNLQYTRTARLGDDWYAMGYGGLLEMMYAGAGGELLYRPFNSPLALGADLNWVRQREFDQQFGLRDYDTWTGHLSAFLETGIEDVLAEVSVGRYLAGDIGTTLDLSREFDNGVRVGAWATFTDAGDNFGEGSFDKALYLSIPMDAFFVRSSRNRASIAWQPLTRDGGARLNRRYRLYDLTEERDLGRYWEDYDRSWE</sequence>
<dbReference type="EMBL" id="SNZJ01000001">
    <property type="protein sequence ID" value="TDR57235.1"/>
    <property type="molecule type" value="Genomic_DNA"/>
</dbReference>
<dbReference type="InterPro" id="IPR010344">
    <property type="entry name" value="YbjH"/>
</dbReference>
<gene>
    <name evidence="1" type="ORF">DFP85_10150</name>
</gene>
<comment type="caution">
    <text evidence="1">The sequence shown here is derived from an EMBL/GenBank/DDBJ whole genome shotgun (WGS) entry which is preliminary data.</text>
</comment>
<protein>
    <submittedName>
        <fullName evidence="1">Exopolysaccharide biosynthesis protein YbjH</fullName>
    </submittedName>
</protein>
<evidence type="ECO:0000313" key="1">
    <source>
        <dbReference type="EMBL" id="TDR57235.1"/>
    </source>
</evidence>
<reference evidence="1 2" key="1">
    <citation type="submission" date="2019-03" db="EMBL/GenBank/DDBJ databases">
        <title>Genomic Encyclopedia of Type Strains, Phase III (KMG-III): the genomes of soil and plant-associated and newly described type strains.</title>
        <authorList>
            <person name="Whitman W."/>
        </authorList>
    </citation>
    <scope>NUCLEOTIDE SEQUENCE [LARGE SCALE GENOMIC DNA]</scope>
    <source>
        <strain evidence="1 2">CECT 5797</strain>
    </source>
</reference>
<accession>A0A4R6ZWP9</accession>
<dbReference type="Proteomes" id="UP000295212">
    <property type="component" value="Unassembled WGS sequence"/>
</dbReference>
<name>A0A4R6ZWP9_9GAMM</name>
<evidence type="ECO:0000313" key="2">
    <source>
        <dbReference type="Proteomes" id="UP000295212"/>
    </source>
</evidence>
<proteinExistence type="predicted"/>
<dbReference type="AlphaFoldDB" id="A0A4R6ZWP9"/>
<organism evidence="1 2">
    <name type="scientific">Halomonas ventosae</name>
    <dbReference type="NCBI Taxonomy" id="229007"/>
    <lineage>
        <taxon>Bacteria</taxon>
        <taxon>Pseudomonadati</taxon>
        <taxon>Pseudomonadota</taxon>
        <taxon>Gammaproteobacteria</taxon>
        <taxon>Oceanospirillales</taxon>
        <taxon>Halomonadaceae</taxon>
        <taxon>Halomonas</taxon>
    </lineage>
</organism>
<dbReference type="Pfam" id="PF06082">
    <property type="entry name" value="YjbH"/>
    <property type="match status" value="1"/>
</dbReference>